<gene>
    <name evidence="1" type="ORF">SI8410_16020441</name>
</gene>
<evidence type="ECO:0000313" key="1">
    <source>
        <dbReference type="EMBL" id="CAA7409763.1"/>
    </source>
</evidence>
<sequence>MPCIGFDIFSNRAPSLWKSKLT</sequence>
<reference evidence="1" key="1">
    <citation type="submission" date="2020-02" db="EMBL/GenBank/DDBJ databases">
        <authorList>
            <person name="Scholz U."/>
            <person name="Mascher M."/>
            <person name="Fiebig A."/>
        </authorList>
    </citation>
    <scope>NUCLEOTIDE SEQUENCE</scope>
</reference>
<organism evidence="1 2">
    <name type="scientific">Spirodela intermedia</name>
    <name type="common">Intermediate duckweed</name>
    <dbReference type="NCBI Taxonomy" id="51605"/>
    <lineage>
        <taxon>Eukaryota</taxon>
        <taxon>Viridiplantae</taxon>
        <taxon>Streptophyta</taxon>
        <taxon>Embryophyta</taxon>
        <taxon>Tracheophyta</taxon>
        <taxon>Spermatophyta</taxon>
        <taxon>Magnoliopsida</taxon>
        <taxon>Liliopsida</taxon>
        <taxon>Araceae</taxon>
        <taxon>Lemnoideae</taxon>
        <taxon>Spirodela</taxon>
    </lineage>
</organism>
<dbReference type="AlphaFoldDB" id="A0A7I8LI98"/>
<accession>A0A7I8LI98</accession>
<protein>
    <submittedName>
        <fullName evidence="1">Uncharacterized protein</fullName>
    </submittedName>
</protein>
<dbReference type="EMBL" id="LR746279">
    <property type="protein sequence ID" value="CAA7409763.1"/>
    <property type="molecule type" value="Genomic_DNA"/>
</dbReference>
<proteinExistence type="predicted"/>
<name>A0A7I8LI98_SPIIN</name>
<dbReference type="Proteomes" id="UP000663760">
    <property type="component" value="Chromosome 16"/>
</dbReference>
<keyword evidence="2" id="KW-1185">Reference proteome</keyword>
<evidence type="ECO:0000313" key="2">
    <source>
        <dbReference type="Proteomes" id="UP000663760"/>
    </source>
</evidence>